<gene>
    <name evidence="1" type="ORF">BST86_10760</name>
</gene>
<protein>
    <recommendedName>
        <fullName evidence="3">IPExxxVDY family protein</fullName>
    </recommendedName>
</protein>
<accession>A0A2S9WVZ8</accession>
<evidence type="ECO:0008006" key="3">
    <source>
        <dbReference type="Google" id="ProtNLM"/>
    </source>
</evidence>
<reference evidence="1 2" key="1">
    <citation type="submission" date="2016-11" db="EMBL/GenBank/DDBJ databases">
        <title>Trade-off between light-utilization and light-protection in marine flavobacteria.</title>
        <authorList>
            <person name="Kumagai Y."/>
        </authorList>
    </citation>
    <scope>NUCLEOTIDE SEQUENCE [LARGE SCALE GENOMIC DNA]</scope>
    <source>
        <strain evidence="1 2">JCM 17109</strain>
    </source>
</reference>
<organism evidence="1 2">
    <name type="scientific">Nonlabens agnitus</name>
    <dbReference type="NCBI Taxonomy" id="870484"/>
    <lineage>
        <taxon>Bacteria</taxon>
        <taxon>Pseudomonadati</taxon>
        <taxon>Bacteroidota</taxon>
        <taxon>Flavobacteriia</taxon>
        <taxon>Flavobacteriales</taxon>
        <taxon>Flavobacteriaceae</taxon>
        <taxon>Nonlabens</taxon>
    </lineage>
</organism>
<dbReference type="OrthoDB" id="676614at2"/>
<comment type="caution">
    <text evidence="1">The sequence shown here is derived from an EMBL/GenBank/DDBJ whole genome shotgun (WGS) entry which is preliminary data.</text>
</comment>
<proteinExistence type="predicted"/>
<name>A0A2S9WVZ8_9FLAO</name>
<dbReference type="AlphaFoldDB" id="A0A2S9WVZ8"/>
<sequence length="161" mass="18926">MGTHKLVDWDMEDEPFVLIGIHSTCEPYRMAYFINKYLKVSFKRQEKDQDITLQEYIARFPVYHYKDVDQNASLYLIPNHCRAQIKSTSSAGLFATHQVDEIKTTLIKEYRTVDFLLKIEKDPEHFPLKKLLSELNEIPQVISVYQADATSIKNTDYLIFE</sequence>
<dbReference type="Proteomes" id="UP000239532">
    <property type="component" value="Unassembled WGS sequence"/>
</dbReference>
<dbReference type="EMBL" id="MQUC01000003">
    <property type="protein sequence ID" value="PRP67536.1"/>
    <property type="molecule type" value="Genomic_DNA"/>
</dbReference>
<evidence type="ECO:0000313" key="1">
    <source>
        <dbReference type="EMBL" id="PRP67536.1"/>
    </source>
</evidence>
<dbReference type="InterPro" id="IPR047690">
    <property type="entry name" value="IPExxxVDY_fam"/>
</dbReference>
<dbReference type="RefSeq" id="WP_055411232.1">
    <property type="nucleotide sequence ID" value="NZ_MQUC01000003.1"/>
</dbReference>
<keyword evidence="2" id="KW-1185">Reference proteome</keyword>
<dbReference type="NCBIfam" id="NF033205">
    <property type="entry name" value="IPExxxVDY"/>
    <property type="match status" value="1"/>
</dbReference>
<evidence type="ECO:0000313" key="2">
    <source>
        <dbReference type="Proteomes" id="UP000239532"/>
    </source>
</evidence>